<keyword evidence="2" id="KW-1185">Reference proteome</keyword>
<accession>A0ACB8FYV0</accession>
<protein>
    <submittedName>
        <fullName evidence="1">Uncharacterized protein</fullName>
    </submittedName>
</protein>
<organism evidence="1 2">
    <name type="scientific">Sphaerodactylus townsendi</name>
    <dbReference type="NCBI Taxonomy" id="933632"/>
    <lineage>
        <taxon>Eukaryota</taxon>
        <taxon>Metazoa</taxon>
        <taxon>Chordata</taxon>
        <taxon>Craniata</taxon>
        <taxon>Vertebrata</taxon>
        <taxon>Euteleostomi</taxon>
        <taxon>Lepidosauria</taxon>
        <taxon>Squamata</taxon>
        <taxon>Bifurcata</taxon>
        <taxon>Gekkota</taxon>
        <taxon>Sphaerodactylidae</taxon>
        <taxon>Sphaerodactylus</taxon>
    </lineage>
</organism>
<gene>
    <name evidence="1" type="ORF">K3G42_016035</name>
</gene>
<reference evidence="1" key="1">
    <citation type="submission" date="2021-08" db="EMBL/GenBank/DDBJ databases">
        <title>The first chromosome-level gecko genome reveals the dynamic sex chromosomes of Neotropical dwarf geckos (Sphaerodactylidae: Sphaerodactylus).</title>
        <authorList>
            <person name="Pinto B.J."/>
            <person name="Keating S.E."/>
            <person name="Gamble T."/>
        </authorList>
    </citation>
    <scope>NUCLEOTIDE SEQUENCE</scope>
    <source>
        <strain evidence="1">TG3544</strain>
    </source>
</reference>
<dbReference type="Proteomes" id="UP000827872">
    <property type="component" value="Linkage Group LG13"/>
</dbReference>
<comment type="caution">
    <text evidence="1">The sequence shown here is derived from an EMBL/GenBank/DDBJ whole genome shotgun (WGS) entry which is preliminary data.</text>
</comment>
<name>A0ACB8FYV0_9SAUR</name>
<proteinExistence type="predicted"/>
<evidence type="ECO:0000313" key="1">
    <source>
        <dbReference type="EMBL" id="KAH8012282.1"/>
    </source>
</evidence>
<dbReference type="EMBL" id="CM037626">
    <property type="protein sequence ID" value="KAH8012282.1"/>
    <property type="molecule type" value="Genomic_DNA"/>
</dbReference>
<evidence type="ECO:0000313" key="2">
    <source>
        <dbReference type="Proteomes" id="UP000827872"/>
    </source>
</evidence>
<sequence>MAWILIFLTFLTYLSGVSSQPPWIQPPSASVSLGQTAKLSCTVNSDGNYVYWHQQKSGQAPRYLHCAECSRGEGIPDRFTASVSGNVGYLTITNVQADDEADYYCVKWRSNQFHSVGIQDDWDTWFPKEDLERQIVIIKLDLYRCIVGTSTRFLMVLRQKREGLSQILIYLRKTILAHRMALALVLLILLSYNSGVDSRSPWTQPASKSAAPGETCKLSCTVNNDGNTIYWYQQRTGEAPRFVHCTGCSSRGDGIPNRFTASTSGNVGYLTITNVHVGDEADYYCSMWSSTDSMRHSVLTPTMARAFFLLTLLSYWSGATSQPTLTQPPSEAVALGQMVKLSCTVSSDKHYTC</sequence>